<protein>
    <recommendedName>
        <fullName evidence="4">DUF2306 domain-containing protein</fullName>
    </recommendedName>
</protein>
<accession>A0A6M4ILV1</accession>
<sequence length="244" mass="27345">MWPFKWFLFVHVTTGAVGLVLFWIPVFGKKGGQNHKKFGAVYAYLMFVTATMALGMGTNTILAPVATHSHLTDWPPARIQGIFGWMMLYLAILTISLVWHGLVTVRNKKQHLENRRWPNVGLNLLVIAAALLCAYRGWLINEVLMMGIAVVGVASGLTNLWFIYTPTPSRIAYQLEHVKAIVGSGISVYTAFMAFGFVRLMPHNALNPKMWSIPLVVGLAIIIYHQMRIRLAQRRPARMTTQGA</sequence>
<name>A0A6M4ILV1_9BACT</name>
<dbReference type="RefSeq" id="WP_171223884.1">
    <property type="nucleotide sequence ID" value="NZ_CP053085.1"/>
</dbReference>
<dbReference type="Proteomes" id="UP000500938">
    <property type="component" value="Chromosome"/>
</dbReference>
<organism evidence="2 3">
    <name type="scientific">Gemmatimonas groenlandica</name>
    <dbReference type="NCBI Taxonomy" id="2732249"/>
    <lineage>
        <taxon>Bacteria</taxon>
        <taxon>Pseudomonadati</taxon>
        <taxon>Gemmatimonadota</taxon>
        <taxon>Gemmatimonadia</taxon>
        <taxon>Gemmatimonadales</taxon>
        <taxon>Gemmatimonadaceae</taxon>
        <taxon>Gemmatimonas</taxon>
    </lineage>
</organism>
<feature type="transmembrane region" description="Helical" evidence="1">
    <location>
        <begin position="210"/>
        <end position="229"/>
    </location>
</feature>
<keyword evidence="1" id="KW-1133">Transmembrane helix</keyword>
<keyword evidence="3" id="KW-1185">Reference proteome</keyword>
<feature type="transmembrane region" description="Helical" evidence="1">
    <location>
        <begin position="6"/>
        <end position="28"/>
    </location>
</feature>
<feature type="transmembrane region" description="Helical" evidence="1">
    <location>
        <begin position="117"/>
        <end position="138"/>
    </location>
</feature>
<proteinExistence type="predicted"/>
<evidence type="ECO:0000313" key="3">
    <source>
        <dbReference type="Proteomes" id="UP000500938"/>
    </source>
</evidence>
<dbReference type="AlphaFoldDB" id="A0A6M4ILV1"/>
<dbReference type="EMBL" id="CP053085">
    <property type="protein sequence ID" value="QJR34457.1"/>
    <property type="molecule type" value="Genomic_DNA"/>
</dbReference>
<evidence type="ECO:0000313" key="2">
    <source>
        <dbReference type="EMBL" id="QJR34457.1"/>
    </source>
</evidence>
<evidence type="ECO:0008006" key="4">
    <source>
        <dbReference type="Google" id="ProtNLM"/>
    </source>
</evidence>
<feature type="transmembrane region" description="Helical" evidence="1">
    <location>
        <begin position="40"/>
        <end position="62"/>
    </location>
</feature>
<evidence type="ECO:0000256" key="1">
    <source>
        <dbReference type="SAM" id="Phobius"/>
    </source>
</evidence>
<feature type="transmembrane region" description="Helical" evidence="1">
    <location>
        <begin position="144"/>
        <end position="165"/>
    </location>
</feature>
<dbReference type="KEGG" id="ggr:HKW67_02425"/>
<reference evidence="2 3" key="1">
    <citation type="submission" date="2020-05" db="EMBL/GenBank/DDBJ databases">
        <title>Complete genome sequence of Gemmatimonas greenlandica TET16.</title>
        <authorList>
            <person name="Zeng Y."/>
        </authorList>
    </citation>
    <scope>NUCLEOTIDE SEQUENCE [LARGE SCALE GENOMIC DNA]</scope>
    <source>
        <strain evidence="2 3">TET16</strain>
    </source>
</reference>
<feature type="transmembrane region" description="Helical" evidence="1">
    <location>
        <begin position="177"/>
        <end position="198"/>
    </location>
</feature>
<feature type="transmembrane region" description="Helical" evidence="1">
    <location>
        <begin position="82"/>
        <end position="105"/>
    </location>
</feature>
<gene>
    <name evidence="2" type="ORF">HKW67_02425</name>
</gene>
<keyword evidence="1" id="KW-0472">Membrane</keyword>
<keyword evidence="1" id="KW-0812">Transmembrane</keyword>